<dbReference type="EMBL" id="JACRUO010000001">
    <property type="protein sequence ID" value="MBD3689882.1"/>
    <property type="molecule type" value="Genomic_DNA"/>
</dbReference>
<accession>A0A8I0G8L1</accession>
<comment type="caution">
    <text evidence="1">The sequence shown here is derived from an EMBL/GenBank/DDBJ whole genome shotgun (WGS) entry which is preliminary data.</text>
</comment>
<gene>
    <name evidence="1" type="ORF">H8R10_06545</name>
</gene>
<dbReference type="AlphaFoldDB" id="A0A8I0G8L1"/>
<protein>
    <submittedName>
        <fullName evidence="1">Uncharacterized protein</fullName>
    </submittedName>
</protein>
<name>A0A8I0G8L1_9ACTO</name>
<dbReference type="RefSeq" id="WP_191071902.1">
    <property type="nucleotide sequence ID" value="NZ_CP060506.1"/>
</dbReference>
<reference evidence="1 2" key="1">
    <citation type="submission" date="2020-08" db="EMBL/GenBank/DDBJ databases">
        <title>Winkia gen. nov., sp. nov., isolated from faeces of the Anser albifrons in China.</title>
        <authorList>
            <person name="Liu Q."/>
        </authorList>
    </citation>
    <scope>NUCLEOTIDE SEQUENCE [LARGE SCALE GENOMIC DNA]</scope>
    <source>
        <strain evidence="1 2">C62</strain>
    </source>
</reference>
<evidence type="ECO:0000313" key="2">
    <source>
        <dbReference type="Proteomes" id="UP000627538"/>
    </source>
</evidence>
<keyword evidence="2" id="KW-1185">Reference proteome</keyword>
<evidence type="ECO:0000313" key="1">
    <source>
        <dbReference type="EMBL" id="MBD3689882.1"/>
    </source>
</evidence>
<proteinExistence type="predicted"/>
<dbReference type="Proteomes" id="UP000627538">
    <property type="component" value="Unassembled WGS sequence"/>
</dbReference>
<organism evidence="1 2">
    <name type="scientific">Nanchangia anserum</name>
    <dbReference type="NCBI Taxonomy" id="2692125"/>
    <lineage>
        <taxon>Bacteria</taxon>
        <taxon>Bacillati</taxon>
        <taxon>Actinomycetota</taxon>
        <taxon>Actinomycetes</taxon>
        <taxon>Actinomycetales</taxon>
        <taxon>Actinomycetaceae</taxon>
        <taxon>Nanchangia</taxon>
    </lineage>
</organism>
<sequence length="208" mass="21394">MTDLIPLPAGATTLAHVIAGLRDDIRKTTPRRLGQSTITTGTLEVKDGAAIRVAAGGRLVVEDGGTIQTDAAAIAPTNIGIAPQLQAATGEAAGIGADWTRLAGVKFSAPAWANRAIIHATGSFTFAAPMGDGGDVRGRIKTTDTPGVDSYGTWNRYATSGTWTGETLTETHNVHAPLAVDVEGLATLPAELAGTVKATITATVWWLI</sequence>